<keyword evidence="3" id="KW-1185">Reference proteome</keyword>
<sequence length="264" mass="29401">MPSFPEYDGVDLGEPSVEEAHAKLAALRILLSHGIPCILWGIDLAVYVHRVTSMPVGGQEILVPDNKIEEASAILQGTSYYAPASPGIFFNLWGIDKTYDIAACFPESITLGHVYLEDPFFETTPASIVLHPAQSYFNLNVLDKERFGSLVPPLPPSNADILAPPLHTMTEGLVHYIMERPHQLDSPETSLRGHIRDLVSWRLQGRKTQGRRPQPPQTLPKDTNQSILGELQTDASRWYLQNMLSGNKQALTPEGIIDYKQRNP</sequence>
<organism evidence="2 3">
    <name type="scientific">Candolleomyces aberdarensis</name>
    <dbReference type="NCBI Taxonomy" id="2316362"/>
    <lineage>
        <taxon>Eukaryota</taxon>
        <taxon>Fungi</taxon>
        <taxon>Dikarya</taxon>
        <taxon>Basidiomycota</taxon>
        <taxon>Agaricomycotina</taxon>
        <taxon>Agaricomycetes</taxon>
        <taxon>Agaricomycetidae</taxon>
        <taxon>Agaricales</taxon>
        <taxon>Agaricineae</taxon>
        <taxon>Psathyrellaceae</taxon>
        <taxon>Candolleomyces</taxon>
    </lineage>
</organism>
<proteinExistence type="predicted"/>
<comment type="caution">
    <text evidence="2">The sequence shown here is derived from an EMBL/GenBank/DDBJ whole genome shotgun (WGS) entry which is preliminary data.</text>
</comment>
<dbReference type="OrthoDB" id="2730545at2759"/>
<protein>
    <submittedName>
        <fullName evidence="2">Uncharacterized protein</fullName>
    </submittedName>
</protein>
<name>A0A4Q2DJ26_9AGAR</name>
<feature type="region of interest" description="Disordered" evidence="1">
    <location>
        <begin position="202"/>
        <end position="225"/>
    </location>
</feature>
<dbReference type="AlphaFoldDB" id="A0A4Q2DJ26"/>
<accession>A0A4Q2DJ26</accession>
<dbReference type="EMBL" id="SDEE01000216">
    <property type="protein sequence ID" value="RXW19192.1"/>
    <property type="molecule type" value="Genomic_DNA"/>
</dbReference>
<evidence type="ECO:0000313" key="3">
    <source>
        <dbReference type="Proteomes" id="UP000290288"/>
    </source>
</evidence>
<dbReference type="Proteomes" id="UP000290288">
    <property type="component" value="Unassembled WGS sequence"/>
</dbReference>
<evidence type="ECO:0000256" key="1">
    <source>
        <dbReference type="SAM" id="MobiDB-lite"/>
    </source>
</evidence>
<gene>
    <name evidence="2" type="ORF">EST38_g6656</name>
</gene>
<evidence type="ECO:0000313" key="2">
    <source>
        <dbReference type="EMBL" id="RXW19192.1"/>
    </source>
</evidence>
<reference evidence="2 3" key="1">
    <citation type="submission" date="2019-01" db="EMBL/GenBank/DDBJ databases">
        <title>Draft genome sequence of Psathyrella aberdarensis IHI B618.</title>
        <authorList>
            <person name="Buettner E."/>
            <person name="Kellner H."/>
        </authorList>
    </citation>
    <scope>NUCLEOTIDE SEQUENCE [LARGE SCALE GENOMIC DNA]</scope>
    <source>
        <strain evidence="2 3">IHI B618</strain>
    </source>
</reference>